<evidence type="ECO:0000256" key="1">
    <source>
        <dbReference type="SAM" id="MobiDB-lite"/>
    </source>
</evidence>
<keyword evidence="2" id="KW-1133">Transmembrane helix</keyword>
<dbReference type="Proteomes" id="UP000198287">
    <property type="component" value="Unassembled WGS sequence"/>
</dbReference>
<keyword evidence="5" id="KW-1185">Reference proteome</keyword>
<feature type="transmembrane region" description="Helical" evidence="2">
    <location>
        <begin position="367"/>
        <end position="386"/>
    </location>
</feature>
<dbReference type="AlphaFoldDB" id="A0A226F2W1"/>
<evidence type="ECO:0000256" key="3">
    <source>
        <dbReference type="SAM" id="SignalP"/>
    </source>
</evidence>
<organism evidence="4 5">
    <name type="scientific">Folsomia candida</name>
    <name type="common">Springtail</name>
    <dbReference type="NCBI Taxonomy" id="158441"/>
    <lineage>
        <taxon>Eukaryota</taxon>
        <taxon>Metazoa</taxon>
        <taxon>Ecdysozoa</taxon>
        <taxon>Arthropoda</taxon>
        <taxon>Hexapoda</taxon>
        <taxon>Collembola</taxon>
        <taxon>Entomobryomorpha</taxon>
        <taxon>Isotomoidea</taxon>
        <taxon>Isotomidae</taxon>
        <taxon>Proisotominae</taxon>
        <taxon>Folsomia</taxon>
    </lineage>
</organism>
<protein>
    <submittedName>
        <fullName evidence="4">Uncharacterized protein</fullName>
    </submittedName>
</protein>
<comment type="caution">
    <text evidence="4">The sequence shown here is derived from an EMBL/GenBank/DDBJ whole genome shotgun (WGS) entry which is preliminary data.</text>
</comment>
<feature type="chain" id="PRO_5012398188" evidence="3">
    <location>
        <begin position="21"/>
        <end position="573"/>
    </location>
</feature>
<feature type="signal peptide" evidence="3">
    <location>
        <begin position="1"/>
        <end position="20"/>
    </location>
</feature>
<gene>
    <name evidence="4" type="ORF">Fcan01_00589</name>
</gene>
<evidence type="ECO:0000313" key="5">
    <source>
        <dbReference type="Proteomes" id="UP000198287"/>
    </source>
</evidence>
<evidence type="ECO:0000256" key="2">
    <source>
        <dbReference type="SAM" id="Phobius"/>
    </source>
</evidence>
<keyword evidence="3" id="KW-0732">Signal</keyword>
<keyword evidence="2" id="KW-0472">Membrane</keyword>
<feature type="region of interest" description="Disordered" evidence="1">
    <location>
        <begin position="544"/>
        <end position="573"/>
    </location>
</feature>
<dbReference type="EMBL" id="LNIX01000001">
    <property type="protein sequence ID" value="OXA63501.1"/>
    <property type="molecule type" value="Genomic_DNA"/>
</dbReference>
<feature type="transmembrane region" description="Helical" evidence="2">
    <location>
        <begin position="335"/>
        <end position="355"/>
    </location>
</feature>
<keyword evidence="2" id="KW-0812">Transmembrane</keyword>
<proteinExistence type="predicted"/>
<evidence type="ECO:0000313" key="4">
    <source>
        <dbReference type="EMBL" id="OXA63501.1"/>
    </source>
</evidence>
<name>A0A226F2W1_FOLCA</name>
<accession>A0A226F2W1</accession>
<sequence length="573" mass="67032">MSSPSFAILVLLGFSNLVKSLTFRPPSSNWPLILDISYYHTCLISISYPNLVSNSTIKINSDFVAIISQNHARFNSVTGRKKHNEFHFTKSHRQCTLLILINPTVSDLYEEIRGILGYHNSYGWKDKTNIIIFLENEGIFKLRDFKFRNKWASNMFDNQIYFVFYKDNHISDLYFYCYFCTEKNSPILHLSNRPSINLDQRVESYYRQKTSGYNADKVITFGSCQFASSPTYNETECIAARELVPLLAEKFNFTDFRFPGYYSYRDWWRKQKPGRKYYAPSLIWESTFDQVSAAVDVLFFTMHIENYGAFYCQEEVKLRGSQWHKWVQPFAPATWGVMVLFLTSGIVTLRLTAIAKNLVYKGISARNFLAIHVIIAYGMFAITMLYEGLVTSLIVMPLPSIEIDTLTELLDAGYTFIYDESKYGKDRNWTEFAFPFINQGQWGRFRNSFYVLDKGEDWKELLRNGTHLGKKLAVEVAVIEAPILASQLVPRRCRVLQEVYLIRLHRWRFARRNYRAFENFLNRVRQVGLFEKWYRRHNLQMALGKQKSRERQNDLKNSTALSGGDQGSVRHLQ</sequence>
<reference evidence="4 5" key="1">
    <citation type="submission" date="2015-12" db="EMBL/GenBank/DDBJ databases">
        <title>The genome of Folsomia candida.</title>
        <authorList>
            <person name="Faddeeva A."/>
            <person name="Derks M.F."/>
            <person name="Anvar Y."/>
            <person name="Smit S."/>
            <person name="Van Straalen N."/>
            <person name="Roelofs D."/>
        </authorList>
    </citation>
    <scope>NUCLEOTIDE SEQUENCE [LARGE SCALE GENOMIC DNA]</scope>
    <source>
        <strain evidence="4 5">VU population</strain>
        <tissue evidence="4">Whole body</tissue>
    </source>
</reference>